<protein>
    <recommendedName>
        <fullName evidence="4">Mediator of RNA polymerase II transcription subunit 1</fullName>
    </recommendedName>
</protein>
<dbReference type="AlphaFoldDB" id="A0A058ZDU3"/>
<reference evidence="2" key="1">
    <citation type="submission" date="2013-04" db="EMBL/GenBank/DDBJ databases">
        <title>The Genome Sequence of Fonticula alba ATCC 38817.</title>
        <authorList>
            <consortium name="The Broad Institute Genomics Platform"/>
            <person name="Russ C."/>
            <person name="Cuomo C."/>
            <person name="Burger G."/>
            <person name="Gray M.W."/>
            <person name="Holland P.W.H."/>
            <person name="King N."/>
            <person name="Lang F.B.F."/>
            <person name="Roger A.J."/>
            <person name="Ruiz-Trillo I."/>
            <person name="Brown M."/>
            <person name="Walker B."/>
            <person name="Young S."/>
            <person name="Zeng Q."/>
            <person name="Gargeya S."/>
            <person name="Fitzgerald M."/>
            <person name="Haas B."/>
            <person name="Abouelleil A."/>
            <person name="Allen A.W."/>
            <person name="Alvarado L."/>
            <person name="Arachchi H.M."/>
            <person name="Berlin A.M."/>
            <person name="Chapman S.B."/>
            <person name="Gainer-Dewar J."/>
            <person name="Goldberg J."/>
            <person name="Griggs A."/>
            <person name="Gujja S."/>
            <person name="Hansen M."/>
            <person name="Howarth C."/>
            <person name="Imamovic A."/>
            <person name="Ireland A."/>
            <person name="Larimer J."/>
            <person name="McCowan C."/>
            <person name="Murphy C."/>
            <person name="Pearson M."/>
            <person name="Poon T.W."/>
            <person name="Priest M."/>
            <person name="Roberts A."/>
            <person name="Saif S."/>
            <person name="Shea T."/>
            <person name="Sisk P."/>
            <person name="Sykes S."/>
            <person name="Wortman J."/>
            <person name="Nusbaum C."/>
            <person name="Birren B."/>
        </authorList>
    </citation>
    <scope>NUCLEOTIDE SEQUENCE [LARGE SCALE GENOMIC DNA]</scope>
    <source>
        <strain evidence="2">ATCC 38817</strain>
    </source>
</reference>
<gene>
    <name evidence="2" type="ORF">H696_00156</name>
</gene>
<keyword evidence="3" id="KW-1185">Reference proteome</keyword>
<feature type="compositionally biased region" description="Low complexity" evidence="1">
    <location>
        <begin position="11"/>
        <end position="24"/>
    </location>
</feature>
<evidence type="ECO:0000256" key="1">
    <source>
        <dbReference type="SAM" id="MobiDB-lite"/>
    </source>
</evidence>
<dbReference type="Proteomes" id="UP000030693">
    <property type="component" value="Unassembled WGS sequence"/>
</dbReference>
<evidence type="ECO:0000313" key="2">
    <source>
        <dbReference type="EMBL" id="KCV72565.1"/>
    </source>
</evidence>
<dbReference type="EMBL" id="KB932201">
    <property type="protein sequence ID" value="KCV72565.1"/>
    <property type="molecule type" value="Genomic_DNA"/>
</dbReference>
<evidence type="ECO:0008006" key="4">
    <source>
        <dbReference type="Google" id="ProtNLM"/>
    </source>
</evidence>
<organism evidence="2">
    <name type="scientific">Fonticula alba</name>
    <name type="common">Slime mold</name>
    <dbReference type="NCBI Taxonomy" id="691883"/>
    <lineage>
        <taxon>Eukaryota</taxon>
        <taxon>Rotosphaerida</taxon>
        <taxon>Fonticulaceae</taxon>
        <taxon>Fonticula</taxon>
    </lineage>
</organism>
<sequence>MVGRPEPPKPELAASSPLGPSSSMSLAARKTRLLQQIHTAKADIAQLEGILADAVAARARDAAILSGDGALPLAALTADANRLRQIDRALGEPDGHPGPALAQICSSLLDVSTRNFLRDTVQPRGEAPHLDTGSARRTIVSLSTGRPVEPVASPRDRESISTIENELYALEAINDFKIENITYQPLAPDESAHLAREYVRAGRPPGDPAADGWIASTLFVSAHGARMQAQLLLPPADPSADEAGPPVPPAAGVHLYDVLLSPGVASEAEPFFRALTRLGGRSPDGLDLARLVLRTFARVARLAATRAHIFACLNRWVRDPGRPVDFATAPPASLAMDPHAQMVILPAVGGRVGLQLTWEIGPPRASAEAQPTAASDHADIRALVERALGPVAAAPPWVLAADVRCRIYMTCVTGRSEAQTPDSTLVRRDAEALAQTLVREFDRLVRVAGLTGALTMITRHLSPRST</sequence>
<accession>A0A058ZDU3</accession>
<proteinExistence type="predicted"/>
<name>A0A058ZDU3_FONAL</name>
<dbReference type="GeneID" id="20524881"/>
<evidence type="ECO:0000313" key="3">
    <source>
        <dbReference type="Proteomes" id="UP000030693"/>
    </source>
</evidence>
<feature type="region of interest" description="Disordered" evidence="1">
    <location>
        <begin position="1"/>
        <end position="24"/>
    </location>
</feature>
<dbReference type="RefSeq" id="XP_009492266.1">
    <property type="nucleotide sequence ID" value="XM_009493991.1"/>
</dbReference>